<comment type="similarity">
    <text evidence="6">Belongs to the peptidase M48 family.</text>
</comment>
<dbReference type="PANTHER" id="PTHR22726:SF1">
    <property type="entry name" value="METALLOENDOPEPTIDASE OMA1, MITOCHONDRIAL"/>
    <property type="match status" value="1"/>
</dbReference>
<evidence type="ECO:0000313" key="9">
    <source>
        <dbReference type="Proteomes" id="UP001165393"/>
    </source>
</evidence>
<name>A0AA42B7B4_9GAMM</name>
<keyword evidence="5 6" id="KW-0482">Metalloprotease</keyword>
<protein>
    <submittedName>
        <fullName evidence="8">M48 family metallopeptidase</fullName>
    </submittedName>
</protein>
<dbReference type="GO" id="GO:0016020">
    <property type="term" value="C:membrane"/>
    <property type="evidence" value="ECO:0007669"/>
    <property type="project" value="TreeGrafter"/>
</dbReference>
<evidence type="ECO:0000313" key="8">
    <source>
        <dbReference type="EMBL" id="MCM2679705.1"/>
    </source>
</evidence>
<gene>
    <name evidence="8" type="ORF">NAF29_08515</name>
</gene>
<dbReference type="RefSeq" id="WP_251261145.1">
    <property type="nucleotide sequence ID" value="NZ_JAMQGP010000003.1"/>
</dbReference>
<proteinExistence type="inferred from homology"/>
<dbReference type="GO" id="GO:0046872">
    <property type="term" value="F:metal ion binding"/>
    <property type="evidence" value="ECO:0007669"/>
    <property type="project" value="UniProtKB-KW"/>
</dbReference>
<comment type="caution">
    <text evidence="8">The sequence shown here is derived from an EMBL/GenBank/DDBJ whole genome shotgun (WGS) entry which is preliminary data.</text>
</comment>
<evidence type="ECO:0000256" key="5">
    <source>
        <dbReference type="ARBA" id="ARBA00023049"/>
    </source>
</evidence>
<feature type="domain" description="Peptidase M48" evidence="7">
    <location>
        <begin position="76"/>
        <end position="245"/>
    </location>
</feature>
<reference evidence="8 9" key="1">
    <citation type="journal article" date="2013" name="Antonie Van Leeuwenhoek">
        <title>Echinimonas agarilytica gen. nov., sp. nov., a new gammaproteobacterium isolated from the sea urchin Strongylocentrotus intermedius.</title>
        <authorList>
            <person name="Nedashkovskaya O.I."/>
            <person name="Stenkova A.M."/>
            <person name="Zhukova N.V."/>
            <person name="Van Trappen S."/>
            <person name="Lee J.S."/>
            <person name="Kim S.B."/>
        </authorList>
    </citation>
    <scope>NUCLEOTIDE SEQUENCE [LARGE SCALE GENOMIC DNA]</scope>
    <source>
        <strain evidence="8 9">KMM 6351</strain>
    </source>
</reference>
<evidence type="ECO:0000256" key="1">
    <source>
        <dbReference type="ARBA" id="ARBA00022670"/>
    </source>
</evidence>
<dbReference type="InterPro" id="IPR001915">
    <property type="entry name" value="Peptidase_M48"/>
</dbReference>
<dbReference type="InterPro" id="IPR011990">
    <property type="entry name" value="TPR-like_helical_dom_sf"/>
</dbReference>
<keyword evidence="1 6" id="KW-0645">Protease</keyword>
<dbReference type="InterPro" id="IPR051156">
    <property type="entry name" value="Mito/Outer_Membr_Metalloprot"/>
</dbReference>
<dbReference type="EMBL" id="JAMQGP010000003">
    <property type="protein sequence ID" value="MCM2679705.1"/>
    <property type="molecule type" value="Genomic_DNA"/>
</dbReference>
<dbReference type="Gene3D" id="1.25.40.10">
    <property type="entry name" value="Tetratricopeptide repeat domain"/>
    <property type="match status" value="1"/>
</dbReference>
<dbReference type="GO" id="GO:0004222">
    <property type="term" value="F:metalloendopeptidase activity"/>
    <property type="evidence" value="ECO:0007669"/>
    <property type="project" value="InterPro"/>
</dbReference>
<keyword evidence="3 6" id="KW-0378">Hydrolase</keyword>
<keyword evidence="4 6" id="KW-0862">Zinc</keyword>
<dbReference type="GO" id="GO:0051603">
    <property type="term" value="P:proteolysis involved in protein catabolic process"/>
    <property type="evidence" value="ECO:0007669"/>
    <property type="project" value="TreeGrafter"/>
</dbReference>
<dbReference type="Pfam" id="PF01435">
    <property type="entry name" value="Peptidase_M48"/>
    <property type="match status" value="1"/>
</dbReference>
<keyword evidence="9" id="KW-1185">Reference proteome</keyword>
<dbReference type="AlphaFoldDB" id="A0AA42B7B4"/>
<organism evidence="8 9">
    <name type="scientific">Echinimonas agarilytica</name>
    <dbReference type="NCBI Taxonomy" id="1215918"/>
    <lineage>
        <taxon>Bacteria</taxon>
        <taxon>Pseudomonadati</taxon>
        <taxon>Pseudomonadota</taxon>
        <taxon>Gammaproteobacteria</taxon>
        <taxon>Alteromonadales</taxon>
        <taxon>Echinimonadaceae</taxon>
        <taxon>Echinimonas</taxon>
    </lineage>
</organism>
<accession>A0AA42B7B4</accession>
<evidence type="ECO:0000256" key="3">
    <source>
        <dbReference type="ARBA" id="ARBA00022801"/>
    </source>
</evidence>
<dbReference type="CDD" id="cd07324">
    <property type="entry name" value="M48C_Oma1-like"/>
    <property type="match status" value="1"/>
</dbReference>
<evidence type="ECO:0000256" key="4">
    <source>
        <dbReference type="ARBA" id="ARBA00022833"/>
    </source>
</evidence>
<dbReference type="PROSITE" id="PS51257">
    <property type="entry name" value="PROKAR_LIPOPROTEIN"/>
    <property type="match status" value="1"/>
</dbReference>
<dbReference type="PANTHER" id="PTHR22726">
    <property type="entry name" value="METALLOENDOPEPTIDASE OMA1"/>
    <property type="match status" value="1"/>
</dbReference>
<evidence type="ECO:0000259" key="7">
    <source>
        <dbReference type="Pfam" id="PF01435"/>
    </source>
</evidence>
<dbReference type="Gene3D" id="3.30.2010.10">
    <property type="entry name" value="Metalloproteases ('zincins'), catalytic domain"/>
    <property type="match status" value="1"/>
</dbReference>
<dbReference type="Proteomes" id="UP001165393">
    <property type="component" value="Unassembled WGS sequence"/>
</dbReference>
<keyword evidence="2" id="KW-0479">Metal-binding</keyword>
<sequence>MNYKDVIRSTVFAVLTVGVMSCASPHRNVSHLDAGQAAHGSLEGEAEVIERAEQFHQKLIEQGVIIRADKKTKEYFDAILASLLTEEEKNSNVYKVYLTRSPDFNAFALGNGHIYFNLGLAAGLANAEQIAFVMAHEIEHINQRHSMVTYYRIKEQLTAASVIDIVLLGTKLSYLGAASNLSKHSQQHELDADRFAIERIERSGYDACVGYAALDRIEEIAPKSDPDAWFASHPSFIERTSQLASYQSDDCYAADNTPEYLEMRQSIFAKAVDSMLKGGYVLLAQKTLNAAPNLLPQWRFHQLNAQAYYQLSMRPEQAGKETALWQGEEYEAEYTEPFRLAQDDNALLAVEQATLAVELAPQEPQAYKTLGMSLQEQDPAKAVQAFETYIALKPNGRETRFIQHKINTLKRSKEMNL</sequence>
<evidence type="ECO:0000256" key="6">
    <source>
        <dbReference type="RuleBase" id="RU003983"/>
    </source>
</evidence>
<comment type="cofactor">
    <cofactor evidence="6">
        <name>Zn(2+)</name>
        <dbReference type="ChEBI" id="CHEBI:29105"/>
    </cofactor>
    <text evidence="6">Binds 1 zinc ion per subunit.</text>
</comment>
<evidence type="ECO:0000256" key="2">
    <source>
        <dbReference type="ARBA" id="ARBA00022723"/>
    </source>
</evidence>